<dbReference type="GeneID" id="20351771"/>
<name>J3PCU5_GAET3</name>
<evidence type="ECO:0000313" key="2">
    <source>
        <dbReference type="EMBL" id="EJT72065.1"/>
    </source>
</evidence>
<protein>
    <submittedName>
        <fullName evidence="2 3">Uncharacterized protein</fullName>
    </submittedName>
</protein>
<dbReference type="EnsemblFungi" id="EJT72065">
    <property type="protein sequence ID" value="EJT72065"/>
    <property type="gene ID" value="GGTG_11313"/>
</dbReference>
<reference evidence="2" key="3">
    <citation type="submission" date="2010-09" db="EMBL/GenBank/DDBJ databases">
        <title>Annotation of Gaeumannomyces graminis var. tritici R3-111a-1.</title>
        <authorList>
            <consortium name="The Broad Institute Genome Sequencing Platform"/>
            <person name="Ma L.-J."/>
            <person name="Dead R."/>
            <person name="Young S.K."/>
            <person name="Zeng Q."/>
            <person name="Gargeya S."/>
            <person name="Fitzgerald M."/>
            <person name="Haas B."/>
            <person name="Abouelleil A."/>
            <person name="Alvarado L."/>
            <person name="Arachchi H.M."/>
            <person name="Berlin A."/>
            <person name="Brown A."/>
            <person name="Chapman S.B."/>
            <person name="Chen Z."/>
            <person name="Dunbar C."/>
            <person name="Freedman E."/>
            <person name="Gearin G."/>
            <person name="Gellesch M."/>
            <person name="Goldberg J."/>
            <person name="Griggs A."/>
            <person name="Gujja S."/>
            <person name="Heiman D."/>
            <person name="Howarth C."/>
            <person name="Larson L."/>
            <person name="Lui A."/>
            <person name="MacDonald P.J.P."/>
            <person name="Mehta T."/>
            <person name="Montmayeur A."/>
            <person name="Murphy C."/>
            <person name="Neiman D."/>
            <person name="Pearson M."/>
            <person name="Priest M."/>
            <person name="Roberts A."/>
            <person name="Saif S."/>
            <person name="Shea T."/>
            <person name="Shenoy N."/>
            <person name="Sisk P."/>
            <person name="Stolte C."/>
            <person name="Sykes S."/>
            <person name="Yandava C."/>
            <person name="Wortman J."/>
            <person name="Nusbaum C."/>
            <person name="Birren B."/>
        </authorList>
    </citation>
    <scope>NUCLEOTIDE SEQUENCE</scope>
    <source>
        <strain evidence="2">R3-111a-1</strain>
    </source>
</reference>
<evidence type="ECO:0000313" key="3">
    <source>
        <dbReference type="EnsemblFungi" id="EJT72065"/>
    </source>
</evidence>
<reference evidence="3" key="4">
    <citation type="journal article" date="2015" name="G3 (Bethesda)">
        <title>Genome sequences of three phytopathogenic species of the Magnaporthaceae family of fungi.</title>
        <authorList>
            <person name="Okagaki L.H."/>
            <person name="Nunes C.C."/>
            <person name="Sailsbery J."/>
            <person name="Clay B."/>
            <person name="Brown D."/>
            <person name="John T."/>
            <person name="Oh Y."/>
            <person name="Young N."/>
            <person name="Fitzgerald M."/>
            <person name="Haas B.J."/>
            <person name="Zeng Q."/>
            <person name="Young S."/>
            <person name="Adiconis X."/>
            <person name="Fan L."/>
            <person name="Levin J.Z."/>
            <person name="Mitchell T.K."/>
            <person name="Okubara P.A."/>
            <person name="Farman M.L."/>
            <person name="Kohn L.M."/>
            <person name="Birren B."/>
            <person name="Ma L.-J."/>
            <person name="Dean R.A."/>
        </authorList>
    </citation>
    <scope>NUCLEOTIDE SEQUENCE</scope>
    <source>
        <strain evidence="3">R3-111a-1</strain>
    </source>
</reference>
<dbReference type="EMBL" id="GL385400">
    <property type="protein sequence ID" value="EJT72065.1"/>
    <property type="molecule type" value="Genomic_DNA"/>
</dbReference>
<reference evidence="2" key="2">
    <citation type="submission" date="2010-07" db="EMBL/GenBank/DDBJ databases">
        <authorList>
            <consortium name="The Broad Institute Genome Sequencing Platform"/>
            <consortium name="Broad Institute Genome Sequencing Center for Infectious Disease"/>
            <person name="Ma L.-J."/>
            <person name="Dead R."/>
            <person name="Young S."/>
            <person name="Zeng Q."/>
            <person name="Koehrsen M."/>
            <person name="Alvarado L."/>
            <person name="Berlin A."/>
            <person name="Chapman S.B."/>
            <person name="Chen Z."/>
            <person name="Freedman E."/>
            <person name="Gellesch M."/>
            <person name="Goldberg J."/>
            <person name="Griggs A."/>
            <person name="Gujja S."/>
            <person name="Heilman E.R."/>
            <person name="Heiman D."/>
            <person name="Hepburn T."/>
            <person name="Howarth C."/>
            <person name="Jen D."/>
            <person name="Larson L."/>
            <person name="Mehta T."/>
            <person name="Neiman D."/>
            <person name="Pearson M."/>
            <person name="Roberts A."/>
            <person name="Saif S."/>
            <person name="Shea T."/>
            <person name="Shenoy N."/>
            <person name="Sisk P."/>
            <person name="Stolte C."/>
            <person name="Sykes S."/>
            <person name="Walk T."/>
            <person name="White J."/>
            <person name="Yandava C."/>
            <person name="Haas B."/>
            <person name="Nusbaum C."/>
            <person name="Birren B."/>
        </authorList>
    </citation>
    <scope>NUCLEOTIDE SEQUENCE</scope>
    <source>
        <strain evidence="2">R3-111a-1</strain>
    </source>
</reference>
<organism evidence="2">
    <name type="scientific">Gaeumannomyces tritici (strain R3-111a-1)</name>
    <name type="common">Wheat and barley take-all root rot fungus</name>
    <name type="synonym">Gaeumannomyces graminis var. tritici</name>
    <dbReference type="NCBI Taxonomy" id="644352"/>
    <lineage>
        <taxon>Eukaryota</taxon>
        <taxon>Fungi</taxon>
        <taxon>Dikarya</taxon>
        <taxon>Ascomycota</taxon>
        <taxon>Pezizomycotina</taxon>
        <taxon>Sordariomycetes</taxon>
        <taxon>Sordariomycetidae</taxon>
        <taxon>Magnaporthales</taxon>
        <taxon>Magnaporthaceae</taxon>
        <taxon>Gaeumannomyces</taxon>
    </lineage>
</organism>
<dbReference type="HOGENOM" id="CLU_052384_0_0_1"/>
<feature type="region of interest" description="Disordered" evidence="1">
    <location>
        <begin position="324"/>
        <end position="349"/>
    </location>
</feature>
<dbReference type="STRING" id="644352.J3PCU5"/>
<gene>
    <name evidence="3" type="primary">20351771</name>
    <name evidence="2" type="ORF">GGTG_11313</name>
</gene>
<dbReference type="OrthoDB" id="4588579at2759"/>
<proteinExistence type="predicted"/>
<accession>J3PCU5</accession>
<dbReference type="AlphaFoldDB" id="J3PCU5"/>
<dbReference type="Proteomes" id="UP000006039">
    <property type="component" value="Unassembled WGS sequence"/>
</dbReference>
<dbReference type="RefSeq" id="XP_009227462.1">
    <property type="nucleotide sequence ID" value="XM_009229198.1"/>
</dbReference>
<reference evidence="4" key="1">
    <citation type="submission" date="2010-07" db="EMBL/GenBank/DDBJ databases">
        <title>The genome sequence of Gaeumannomyces graminis var. tritici strain R3-111a-1.</title>
        <authorList>
            <consortium name="The Broad Institute Genome Sequencing Platform"/>
            <person name="Ma L.-J."/>
            <person name="Dead R."/>
            <person name="Young S."/>
            <person name="Zeng Q."/>
            <person name="Koehrsen M."/>
            <person name="Alvarado L."/>
            <person name="Berlin A."/>
            <person name="Chapman S.B."/>
            <person name="Chen Z."/>
            <person name="Freedman E."/>
            <person name="Gellesch M."/>
            <person name="Goldberg J."/>
            <person name="Griggs A."/>
            <person name="Gujja S."/>
            <person name="Heilman E.R."/>
            <person name="Heiman D."/>
            <person name="Hepburn T."/>
            <person name="Howarth C."/>
            <person name="Jen D."/>
            <person name="Larson L."/>
            <person name="Mehta T."/>
            <person name="Neiman D."/>
            <person name="Pearson M."/>
            <person name="Roberts A."/>
            <person name="Saif S."/>
            <person name="Shea T."/>
            <person name="Shenoy N."/>
            <person name="Sisk P."/>
            <person name="Stolte C."/>
            <person name="Sykes S."/>
            <person name="Walk T."/>
            <person name="White J."/>
            <person name="Yandava C."/>
            <person name="Haas B."/>
            <person name="Nusbaum C."/>
            <person name="Birren B."/>
        </authorList>
    </citation>
    <scope>NUCLEOTIDE SEQUENCE [LARGE SCALE GENOMIC DNA]</scope>
    <source>
        <strain evidence="4">R3-111a-1</strain>
    </source>
</reference>
<sequence>MLIAMPPYISMAGYAYKEITASSHLTPFQSPGQTRRYASAHCTYIYWQDMFHLTPADSLAEDGGPVLVNLNVNFHLPCVWPRDTSQTTAPSGVLHINPEYDFLQIVLGREVCSEQSHVIVDFIRRFKTVHDPRGVGFRNLVADEWFLTKFRPARWSIGESDEAQEPDRGQPPDAVATRAFRDTMAQLHEAFFLHVFHEGRTFCSPYAREGDPFVNQSYPIMTLATHFSRVARDPRPIGRDLLRIPMVTLVHPDELFKNWQILMASVGLVEPTAVGAHDEAGFRTEFHFLIAASPDREGPPIWPYDRQGGLICLQKEMDAFPSKCESRSSNGNMPEGFAERPQASRVAEQQQPTAIPVLGFWLFPLGTILPATENRLDWPLEEAVDLSGHWPTLGVFDFSSWGRERRE</sequence>
<reference evidence="3" key="5">
    <citation type="submission" date="2018-04" db="UniProtKB">
        <authorList>
            <consortium name="EnsemblFungi"/>
        </authorList>
    </citation>
    <scope>IDENTIFICATION</scope>
    <source>
        <strain evidence="3">R3-111a-1</strain>
    </source>
</reference>
<evidence type="ECO:0000256" key="1">
    <source>
        <dbReference type="SAM" id="MobiDB-lite"/>
    </source>
</evidence>
<dbReference type="VEuPathDB" id="FungiDB:GGTG_11313"/>
<keyword evidence="4" id="KW-1185">Reference proteome</keyword>
<evidence type="ECO:0000313" key="4">
    <source>
        <dbReference type="Proteomes" id="UP000006039"/>
    </source>
</evidence>